<keyword evidence="2" id="KW-1185">Reference proteome</keyword>
<proteinExistence type="predicted"/>
<dbReference type="Proteomes" id="UP000832072">
    <property type="component" value="Segment"/>
</dbReference>
<evidence type="ECO:0000313" key="1">
    <source>
        <dbReference type="EMBL" id="UNY47157.1"/>
    </source>
</evidence>
<reference evidence="1 2" key="1">
    <citation type="submission" date="2022-02" db="EMBL/GenBank/DDBJ databases">
        <authorList>
            <person name="Tian F."/>
            <person name="Li J."/>
            <person name="Li F."/>
            <person name="Tong Y."/>
        </authorList>
    </citation>
    <scope>NUCLEOTIDE SEQUENCE [LARGE SCALE GENOMIC DNA]</scope>
</reference>
<organism evidence="1 2">
    <name type="scientific">Cronobacter phage LPCS28</name>
    <dbReference type="NCBI Taxonomy" id="2924885"/>
    <lineage>
        <taxon>Viruses</taxon>
        <taxon>Duplodnaviria</taxon>
        <taxon>Heunggongvirae</taxon>
        <taxon>Uroviricota</taxon>
        <taxon>Caudoviricetes</taxon>
        <taxon>Pantevenvirales</taxon>
        <taxon>Straboviridae</taxon>
        <taxon>Nanhuvirus</taxon>
        <taxon>Nanhuvirus LPCS28</taxon>
    </lineage>
</organism>
<dbReference type="EMBL" id="OM638103">
    <property type="protein sequence ID" value="UNY47157.1"/>
    <property type="molecule type" value="Genomic_DNA"/>
</dbReference>
<evidence type="ECO:0000313" key="2">
    <source>
        <dbReference type="Proteomes" id="UP000832072"/>
    </source>
</evidence>
<protein>
    <submittedName>
        <fullName evidence="1">Uncharacterized protein</fullName>
    </submittedName>
</protein>
<accession>A0AAE9G5J3</accession>
<name>A0AAE9G5J3_9CAUD</name>
<sequence>MQVVCSKAGENSNMTVGKAYETLYVEHKNFLDYKHPYIELIDDTGEPIGWAPCDAEHIDFETRATVLDQHGIESQIPVERLHELNTLSRSLFNDDGTSKTWQEVNEILDDYYKE</sequence>
<gene>
    <name evidence="1" type="ORF">EHEKIMEA_00275</name>
</gene>